<comment type="caution">
    <text evidence="7">The sequence shown here is derived from an EMBL/GenBank/DDBJ whole genome shotgun (WGS) entry which is preliminary data.</text>
</comment>
<evidence type="ECO:0000313" key="7">
    <source>
        <dbReference type="EMBL" id="GFN94295.1"/>
    </source>
</evidence>
<organism evidence="7 8">
    <name type="scientific">Plakobranchus ocellatus</name>
    <dbReference type="NCBI Taxonomy" id="259542"/>
    <lineage>
        <taxon>Eukaryota</taxon>
        <taxon>Metazoa</taxon>
        <taxon>Spiralia</taxon>
        <taxon>Lophotrochozoa</taxon>
        <taxon>Mollusca</taxon>
        <taxon>Gastropoda</taxon>
        <taxon>Heterobranchia</taxon>
        <taxon>Euthyneura</taxon>
        <taxon>Panpulmonata</taxon>
        <taxon>Sacoglossa</taxon>
        <taxon>Placobranchoidea</taxon>
        <taxon>Plakobranchidae</taxon>
        <taxon>Plakobranchus</taxon>
    </lineage>
</organism>
<dbReference type="InterPro" id="IPR000152">
    <property type="entry name" value="EGF-type_Asp/Asn_hydroxyl_site"/>
</dbReference>
<keyword evidence="4 5" id="KW-1015">Disulfide bond</keyword>
<dbReference type="InterPro" id="IPR018097">
    <property type="entry name" value="EGF_Ca-bd_CS"/>
</dbReference>
<comment type="similarity">
    <text evidence="1">Belongs to the NOTCH family.</text>
</comment>
<evidence type="ECO:0000313" key="8">
    <source>
        <dbReference type="Proteomes" id="UP000735302"/>
    </source>
</evidence>
<dbReference type="InterPro" id="IPR009030">
    <property type="entry name" value="Growth_fac_rcpt_cys_sf"/>
</dbReference>
<proteinExistence type="inferred from homology"/>
<evidence type="ECO:0000256" key="2">
    <source>
        <dbReference type="ARBA" id="ARBA00022536"/>
    </source>
</evidence>
<dbReference type="PROSITE" id="PS00022">
    <property type="entry name" value="EGF_1"/>
    <property type="match status" value="3"/>
</dbReference>
<dbReference type="PANTHER" id="PTHR12916:SF10">
    <property type="entry name" value="NEUROGENIC LOCUS NOTCH HOMOLOG PROTEIN 2 PRECURSOR"/>
    <property type="match status" value="1"/>
</dbReference>
<feature type="disulfide bond" evidence="5">
    <location>
        <begin position="75"/>
        <end position="84"/>
    </location>
</feature>
<dbReference type="Gene3D" id="2.10.25.10">
    <property type="entry name" value="Laminin"/>
    <property type="match status" value="3"/>
</dbReference>
<evidence type="ECO:0000256" key="3">
    <source>
        <dbReference type="ARBA" id="ARBA00022737"/>
    </source>
</evidence>
<dbReference type="SMART" id="SM00181">
    <property type="entry name" value="EGF"/>
    <property type="match status" value="3"/>
</dbReference>
<dbReference type="SUPFAM" id="SSF57196">
    <property type="entry name" value="EGF/Laminin"/>
    <property type="match status" value="1"/>
</dbReference>
<dbReference type="InterPro" id="IPR001881">
    <property type="entry name" value="EGF-like_Ca-bd_dom"/>
</dbReference>
<evidence type="ECO:0000259" key="6">
    <source>
        <dbReference type="PROSITE" id="PS50026"/>
    </source>
</evidence>
<dbReference type="InterPro" id="IPR049883">
    <property type="entry name" value="NOTCH1_EGF-like"/>
</dbReference>
<dbReference type="PROSITE" id="PS01187">
    <property type="entry name" value="EGF_CA"/>
    <property type="match status" value="1"/>
</dbReference>
<dbReference type="EMBL" id="BLXT01002432">
    <property type="protein sequence ID" value="GFN94295.1"/>
    <property type="molecule type" value="Genomic_DNA"/>
</dbReference>
<comment type="caution">
    <text evidence="5">Lacks conserved residue(s) required for the propagation of feature annotation.</text>
</comment>
<keyword evidence="3" id="KW-0677">Repeat</keyword>
<reference evidence="7 8" key="1">
    <citation type="journal article" date="2021" name="Elife">
        <title>Chloroplast acquisition without the gene transfer in kleptoplastic sea slugs, Plakobranchus ocellatus.</title>
        <authorList>
            <person name="Maeda T."/>
            <person name="Takahashi S."/>
            <person name="Yoshida T."/>
            <person name="Shimamura S."/>
            <person name="Takaki Y."/>
            <person name="Nagai Y."/>
            <person name="Toyoda A."/>
            <person name="Suzuki Y."/>
            <person name="Arimoto A."/>
            <person name="Ishii H."/>
            <person name="Satoh N."/>
            <person name="Nishiyama T."/>
            <person name="Hasebe M."/>
            <person name="Maruyama T."/>
            <person name="Minagawa J."/>
            <person name="Obokata J."/>
            <person name="Shigenobu S."/>
        </authorList>
    </citation>
    <scope>NUCLEOTIDE SEQUENCE [LARGE SCALE GENOMIC DNA]</scope>
</reference>
<dbReference type="FunFam" id="2.10.25.10:FF:000151">
    <property type="entry name" value="FAT atypical cadherin 4"/>
    <property type="match status" value="1"/>
</dbReference>
<dbReference type="FunFam" id="2.10.25.10:FF:000471">
    <property type="entry name" value="Protein lin-12"/>
    <property type="match status" value="1"/>
</dbReference>
<name>A0AAV3Z4S9_9GAST</name>
<keyword evidence="8" id="KW-1185">Reference proteome</keyword>
<dbReference type="Pfam" id="PF07645">
    <property type="entry name" value="EGF_CA"/>
    <property type="match status" value="3"/>
</dbReference>
<sequence>MVGRNCGEDVDECLLSNPCHDGSTCHNRHGSFMCECPVGLRGRTCSEDIDECIERSPCALGATCVNTPGSFHCQCLHGYTGELCDEDVNECSLSEDLCTYVGNFPPFTPNVTLFLERANMPTLSTNTKETKNSTEGFLFINGSSSDLPTSPPWPDAPVSHMLCVNTQPGYSCICQEGWMGRKCNQTLTEGPGLDATSAPEATYFKCQDHGVPKTPNKDRIQSKLYFSTSSTSALSQS</sequence>
<accession>A0AAV3Z4S9</accession>
<dbReference type="GO" id="GO:0005509">
    <property type="term" value="F:calcium ion binding"/>
    <property type="evidence" value="ECO:0007669"/>
    <property type="project" value="InterPro"/>
</dbReference>
<dbReference type="PROSITE" id="PS01186">
    <property type="entry name" value="EGF_2"/>
    <property type="match status" value="2"/>
</dbReference>
<dbReference type="PROSITE" id="PS50026">
    <property type="entry name" value="EGF_3"/>
    <property type="match status" value="2"/>
</dbReference>
<keyword evidence="2 5" id="KW-0245">EGF-like domain</keyword>
<dbReference type="CDD" id="cd00054">
    <property type="entry name" value="EGF_CA"/>
    <property type="match status" value="3"/>
</dbReference>
<evidence type="ECO:0000256" key="4">
    <source>
        <dbReference type="ARBA" id="ARBA00023157"/>
    </source>
</evidence>
<gene>
    <name evidence="7" type="ORF">PoB_002080100</name>
</gene>
<dbReference type="InterPro" id="IPR000742">
    <property type="entry name" value="EGF"/>
</dbReference>
<dbReference type="GO" id="GO:0005112">
    <property type="term" value="F:Notch binding"/>
    <property type="evidence" value="ECO:0007669"/>
    <property type="project" value="TreeGrafter"/>
</dbReference>
<dbReference type="AlphaFoldDB" id="A0AAV3Z4S9"/>
<dbReference type="SMART" id="SM00179">
    <property type="entry name" value="EGF_CA"/>
    <property type="match status" value="3"/>
</dbReference>
<dbReference type="GO" id="GO:0007219">
    <property type="term" value="P:Notch signaling pathway"/>
    <property type="evidence" value="ECO:0007669"/>
    <property type="project" value="TreeGrafter"/>
</dbReference>
<dbReference type="PROSITE" id="PS00010">
    <property type="entry name" value="ASX_HYDROXYL"/>
    <property type="match status" value="2"/>
</dbReference>
<dbReference type="Proteomes" id="UP000735302">
    <property type="component" value="Unassembled WGS sequence"/>
</dbReference>
<dbReference type="SUPFAM" id="SSF57184">
    <property type="entry name" value="Growth factor receptor domain"/>
    <property type="match status" value="1"/>
</dbReference>
<feature type="domain" description="EGF-like" evidence="6">
    <location>
        <begin position="9"/>
        <end position="46"/>
    </location>
</feature>
<evidence type="ECO:0000256" key="1">
    <source>
        <dbReference type="ARBA" id="ARBA00005847"/>
    </source>
</evidence>
<dbReference type="PANTHER" id="PTHR12916">
    <property type="entry name" value="CYTOCHROME C OXIDASE POLYPEPTIDE VIC-2"/>
    <property type="match status" value="1"/>
</dbReference>
<feature type="domain" description="EGF-like" evidence="6">
    <location>
        <begin position="48"/>
        <end position="85"/>
    </location>
</feature>
<protein>
    <submittedName>
        <fullName evidence="7">Neurogenic locus notch-like protein 1</fullName>
    </submittedName>
</protein>
<evidence type="ECO:0000256" key="5">
    <source>
        <dbReference type="PROSITE-ProRule" id="PRU00076"/>
    </source>
</evidence>
<feature type="disulfide bond" evidence="5">
    <location>
        <begin position="36"/>
        <end position="45"/>
    </location>
</feature>